<dbReference type="SUPFAM" id="SSF52047">
    <property type="entry name" value="RNI-like"/>
    <property type="match status" value="1"/>
</dbReference>
<comment type="caution">
    <text evidence="2">The sequence shown here is derived from an EMBL/GenBank/DDBJ whole genome shotgun (WGS) entry which is preliminary data.</text>
</comment>
<name>A0AAD7EYN0_9AGAR</name>
<protein>
    <submittedName>
        <fullName evidence="2">Uncharacterized protein</fullName>
    </submittedName>
</protein>
<dbReference type="Proteomes" id="UP001218218">
    <property type="component" value="Unassembled WGS sequence"/>
</dbReference>
<dbReference type="Gene3D" id="3.80.10.10">
    <property type="entry name" value="Ribonuclease Inhibitor"/>
    <property type="match status" value="1"/>
</dbReference>
<reference evidence="2" key="1">
    <citation type="submission" date="2023-03" db="EMBL/GenBank/DDBJ databases">
        <title>Massive genome expansion in bonnet fungi (Mycena s.s.) driven by repeated elements and novel gene families across ecological guilds.</title>
        <authorList>
            <consortium name="Lawrence Berkeley National Laboratory"/>
            <person name="Harder C.B."/>
            <person name="Miyauchi S."/>
            <person name="Viragh M."/>
            <person name="Kuo A."/>
            <person name="Thoen E."/>
            <person name="Andreopoulos B."/>
            <person name="Lu D."/>
            <person name="Skrede I."/>
            <person name="Drula E."/>
            <person name="Henrissat B."/>
            <person name="Morin E."/>
            <person name="Kohler A."/>
            <person name="Barry K."/>
            <person name="LaButti K."/>
            <person name="Morin E."/>
            <person name="Salamov A."/>
            <person name="Lipzen A."/>
            <person name="Mereny Z."/>
            <person name="Hegedus B."/>
            <person name="Baldrian P."/>
            <person name="Stursova M."/>
            <person name="Weitz H."/>
            <person name="Taylor A."/>
            <person name="Grigoriev I.V."/>
            <person name="Nagy L.G."/>
            <person name="Martin F."/>
            <person name="Kauserud H."/>
        </authorList>
    </citation>
    <scope>NUCLEOTIDE SEQUENCE</scope>
    <source>
        <strain evidence="2">CBHHK002</strain>
    </source>
</reference>
<evidence type="ECO:0000256" key="1">
    <source>
        <dbReference type="SAM" id="MobiDB-lite"/>
    </source>
</evidence>
<feature type="region of interest" description="Disordered" evidence="1">
    <location>
        <begin position="340"/>
        <end position="391"/>
    </location>
</feature>
<dbReference type="EMBL" id="JARIHO010000010">
    <property type="protein sequence ID" value="KAJ7354675.1"/>
    <property type="molecule type" value="Genomic_DNA"/>
</dbReference>
<accession>A0AAD7EYN0</accession>
<organism evidence="2 3">
    <name type="scientific">Mycena albidolilacea</name>
    <dbReference type="NCBI Taxonomy" id="1033008"/>
    <lineage>
        <taxon>Eukaryota</taxon>
        <taxon>Fungi</taxon>
        <taxon>Dikarya</taxon>
        <taxon>Basidiomycota</taxon>
        <taxon>Agaricomycotina</taxon>
        <taxon>Agaricomycetes</taxon>
        <taxon>Agaricomycetidae</taxon>
        <taxon>Agaricales</taxon>
        <taxon>Marasmiineae</taxon>
        <taxon>Mycenaceae</taxon>
        <taxon>Mycena</taxon>
    </lineage>
</organism>
<keyword evidence="3" id="KW-1185">Reference proteome</keyword>
<feature type="compositionally biased region" description="Acidic residues" evidence="1">
    <location>
        <begin position="356"/>
        <end position="390"/>
    </location>
</feature>
<gene>
    <name evidence="2" type="ORF">DFH08DRAFT_691748</name>
</gene>
<dbReference type="InterPro" id="IPR032675">
    <property type="entry name" value="LRR_dom_sf"/>
</dbReference>
<proteinExistence type="predicted"/>
<evidence type="ECO:0000313" key="3">
    <source>
        <dbReference type="Proteomes" id="UP001218218"/>
    </source>
</evidence>
<evidence type="ECO:0000313" key="2">
    <source>
        <dbReference type="EMBL" id="KAJ7354675.1"/>
    </source>
</evidence>
<sequence length="495" mass="55198">MIFCYALPPRWLLSGSGLQSMATYPNDILSVDLRMKHSLLSVCKSWNQVGTELLYESVALRRILQLPVFVRALDGRQGLAALVKRLDINCFVPQGYYQLHDTEVRRILALCPNLSHLGFSPPFRLPGIPCTLPALSFSITSLECNGLIPYPAIVTSLLQLSDKLKSLTLTIPSTYDEGHPVLVFGSLENLYLRIEEDSMVSPSKWLIPNLRRLWLYNCSKTDRQKSKIQELTDAYGSGLTFLGLFPKYSLPALRDLLDGCPALEHLALQGPEAGDVLSEFVASRTVKFVDVFARWKDPPGKLVTAEMLRAFFPAIRGCRNLGAGIFEFRDIPLAIPKRRVREKTPPATRFDRTHDDDYEASDCDDIEESDDEKNEEQPSDPESESEEDNEVPATVIEFTNPASINGEVLTSADDYDLPCANGSRDTEENSDADSCVTVSEDGGYQADEFYLGEDWEVGHVEALGLFDRIHNAGHCGYAWIAQICILNGISEACFR</sequence>
<dbReference type="AlphaFoldDB" id="A0AAD7EYN0"/>